<dbReference type="InterPro" id="IPR036249">
    <property type="entry name" value="Thioredoxin-like_sf"/>
</dbReference>
<organism evidence="6 7">
    <name type="scientific">Candidatus Desulfatibia vada</name>
    <dbReference type="NCBI Taxonomy" id="2841696"/>
    <lineage>
        <taxon>Bacteria</taxon>
        <taxon>Pseudomonadati</taxon>
        <taxon>Thermodesulfobacteriota</taxon>
        <taxon>Desulfobacteria</taxon>
        <taxon>Desulfobacterales</taxon>
        <taxon>Desulfobacterales incertae sedis</taxon>
        <taxon>Candidatus Desulfatibia</taxon>
    </lineage>
</organism>
<dbReference type="AlphaFoldDB" id="A0A8J6NSM4"/>
<keyword evidence="4" id="KW-0676">Redox-active center</keyword>
<keyword evidence="1" id="KW-0813">Transport</keyword>
<dbReference type="Pfam" id="PF00085">
    <property type="entry name" value="Thioredoxin"/>
    <property type="match status" value="1"/>
</dbReference>
<dbReference type="InterPro" id="IPR013766">
    <property type="entry name" value="Thioredoxin_domain"/>
</dbReference>
<evidence type="ECO:0000256" key="4">
    <source>
        <dbReference type="ARBA" id="ARBA00023284"/>
    </source>
</evidence>
<dbReference type="GO" id="GO:0005737">
    <property type="term" value="C:cytoplasm"/>
    <property type="evidence" value="ECO:0007669"/>
    <property type="project" value="TreeGrafter"/>
</dbReference>
<dbReference type="InterPro" id="IPR049299">
    <property type="entry name" value="Thio2_N"/>
</dbReference>
<dbReference type="GO" id="GO:0015035">
    <property type="term" value="F:protein-disulfide reductase activity"/>
    <property type="evidence" value="ECO:0007669"/>
    <property type="project" value="TreeGrafter"/>
</dbReference>
<dbReference type="Gene3D" id="3.40.30.10">
    <property type="entry name" value="Glutaredoxin"/>
    <property type="match status" value="1"/>
</dbReference>
<dbReference type="SUPFAM" id="SSF52833">
    <property type="entry name" value="Thioredoxin-like"/>
    <property type="match status" value="1"/>
</dbReference>
<dbReference type="PANTHER" id="PTHR45663">
    <property type="entry name" value="GEO12009P1"/>
    <property type="match status" value="1"/>
</dbReference>
<reference evidence="6 7" key="1">
    <citation type="submission" date="2020-08" db="EMBL/GenBank/DDBJ databases">
        <title>Bridging the membrane lipid divide: bacteria of the FCB group superphylum have the potential to synthesize archaeal ether lipids.</title>
        <authorList>
            <person name="Villanueva L."/>
            <person name="Von Meijenfeldt F.A.B."/>
            <person name="Westbye A.B."/>
            <person name="Yadav S."/>
            <person name="Hopmans E.C."/>
            <person name="Dutilh B.E."/>
            <person name="Sinninghe Damste J.S."/>
        </authorList>
    </citation>
    <scope>NUCLEOTIDE SEQUENCE [LARGE SCALE GENOMIC DNA]</scope>
    <source>
        <strain evidence="6">NIOZ-UU17</strain>
    </source>
</reference>
<evidence type="ECO:0000259" key="5">
    <source>
        <dbReference type="PROSITE" id="PS51352"/>
    </source>
</evidence>
<evidence type="ECO:0000256" key="3">
    <source>
        <dbReference type="ARBA" id="ARBA00023157"/>
    </source>
</evidence>
<keyword evidence="2" id="KW-0249">Electron transport</keyword>
<dbReference type="CDD" id="cd02947">
    <property type="entry name" value="TRX_family"/>
    <property type="match status" value="1"/>
</dbReference>
<dbReference type="PROSITE" id="PS00194">
    <property type="entry name" value="THIOREDOXIN_1"/>
    <property type="match status" value="1"/>
</dbReference>
<dbReference type="Gene3D" id="2.30.30.380">
    <property type="entry name" value="Zn-finger domain of Sec23/24"/>
    <property type="match status" value="1"/>
</dbReference>
<evidence type="ECO:0000313" key="7">
    <source>
        <dbReference type="Proteomes" id="UP000605201"/>
    </source>
</evidence>
<dbReference type="PROSITE" id="PS51352">
    <property type="entry name" value="THIOREDOXIN_2"/>
    <property type="match status" value="1"/>
</dbReference>
<gene>
    <name evidence="6" type="ORF">H8D96_09915</name>
</gene>
<evidence type="ECO:0000256" key="1">
    <source>
        <dbReference type="ARBA" id="ARBA00022448"/>
    </source>
</evidence>
<evidence type="ECO:0000313" key="6">
    <source>
        <dbReference type="EMBL" id="MBC8432224.1"/>
    </source>
</evidence>
<keyword evidence="3" id="KW-1015">Disulfide bond</keyword>
<proteinExistence type="predicted"/>
<accession>A0A8J6NSM4</accession>
<evidence type="ECO:0000256" key="2">
    <source>
        <dbReference type="ARBA" id="ARBA00022982"/>
    </source>
</evidence>
<protein>
    <submittedName>
        <fullName evidence="6">Thiol reductase thioredoxin</fullName>
    </submittedName>
</protein>
<dbReference type="Proteomes" id="UP000605201">
    <property type="component" value="Unassembled WGS sequence"/>
</dbReference>
<feature type="domain" description="Thioredoxin" evidence="5">
    <location>
        <begin position="29"/>
        <end position="151"/>
    </location>
</feature>
<dbReference type="Pfam" id="PF21352">
    <property type="entry name" value="Zn_ribbon_Thio2"/>
    <property type="match status" value="1"/>
</dbReference>
<name>A0A8J6NSM4_9BACT</name>
<comment type="caution">
    <text evidence="6">The sequence shown here is derived from an EMBL/GenBank/DDBJ whole genome shotgun (WGS) entry which is preliminary data.</text>
</comment>
<dbReference type="InterPro" id="IPR017937">
    <property type="entry name" value="Thioredoxin_CS"/>
</dbReference>
<dbReference type="EMBL" id="JACNIG010000211">
    <property type="protein sequence ID" value="MBC8432224.1"/>
    <property type="molecule type" value="Genomic_DNA"/>
</dbReference>
<dbReference type="PANTHER" id="PTHR45663:SF11">
    <property type="entry name" value="GEO12009P1"/>
    <property type="match status" value="1"/>
</dbReference>
<sequence length="151" mass="16888">MNFKDTYTIRCTACSTKNRVPAEKIDAKAKCGKCGAHLETDTVFSGRPIMVSEQDFDAKVLKSPLPVLLYCWATWCATCKTTTPVIEEFARDSKGRVRVAKLNVDSSPMLSSKYNILSLPYILVFDNGQLQESFPGALPKHEIMIKMAQYI</sequence>